<dbReference type="Proteomes" id="UP000479000">
    <property type="component" value="Unassembled WGS sequence"/>
</dbReference>
<keyword evidence="3" id="KW-1185">Reference proteome</keyword>
<organism evidence="2 3">
    <name type="scientific">Nesidiocoris tenuis</name>
    <dbReference type="NCBI Taxonomy" id="355587"/>
    <lineage>
        <taxon>Eukaryota</taxon>
        <taxon>Metazoa</taxon>
        <taxon>Ecdysozoa</taxon>
        <taxon>Arthropoda</taxon>
        <taxon>Hexapoda</taxon>
        <taxon>Insecta</taxon>
        <taxon>Pterygota</taxon>
        <taxon>Neoptera</taxon>
        <taxon>Paraneoptera</taxon>
        <taxon>Hemiptera</taxon>
        <taxon>Heteroptera</taxon>
        <taxon>Panheteroptera</taxon>
        <taxon>Cimicomorpha</taxon>
        <taxon>Miridae</taxon>
        <taxon>Dicyphina</taxon>
        <taxon>Nesidiocoris</taxon>
    </lineage>
</organism>
<feature type="region of interest" description="Disordered" evidence="1">
    <location>
        <begin position="19"/>
        <end position="40"/>
    </location>
</feature>
<feature type="compositionally biased region" description="Polar residues" evidence="1">
    <location>
        <begin position="24"/>
        <end position="40"/>
    </location>
</feature>
<sequence>MKSSYKFDVLLHEQFEHHEGVSSAKPSSRPRISTSCTWSHSGPKRNNGLLHLPLVIWTRISTDLSRPTEYPLKKPPAQVNDRLSIGEQCPLFPLWRCQLSSRSFQTAQIDERQSRTLRSPRVA</sequence>
<evidence type="ECO:0000313" key="3">
    <source>
        <dbReference type="Proteomes" id="UP000479000"/>
    </source>
</evidence>
<evidence type="ECO:0000256" key="1">
    <source>
        <dbReference type="SAM" id="MobiDB-lite"/>
    </source>
</evidence>
<evidence type="ECO:0000313" key="2">
    <source>
        <dbReference type="EMBL" id="CAB0014252.1"/>
    </source>
</evidence>
<protein>
    <submittedName>
        <fullName evidence="2">Uncharacterized protein</fullName>
    </submittedName>
</protein>
<dbReference type="AlphaFoldDB" id="A0A6H5H8P4"/>
<reference evidence="2 3" key="1">
    <citation type="submission" date="2020-02" db="EMBL/GenBank/DDBJ databases">
        <authorList>
            <person name="Ferguson B K."/>
        </authorList>
    </citation>
    <scope>NUCLEOTIDE SEQUENCE [LARGE SCALE GENOMIC DNA]</scope>
</reference>
<name>A0A6H5H8P4_9HEMI</name>
<proteinExistence type="predicted"/>
<feature type="non-terminal residue" evidence="2">
    <location>
        <position position="123"/>
    </location>
</feature>
<accession>A0A6H5H8P4</accession>
<dbReference type="EMBL" id="CADCXU010027587">
    <property type="protein sequence ID" value="CAB0014252.1"/>
    <property type="molecule type" value="Genomic_DNA"/>
</dbReference>
<gene>
    <name evidence="2" type="ORF">NTEN_LOCUS18701</name>
</gene>